<evidence type="ECO:0000313" key="4">
    <source>
        <dbReference type="RefSeq" id="XP_022135749.1"/>
    </source>
</evidence>
<feature type="compositionally biased region" description="Basic residues" evidence="2">
    <location>
        <begin position="40"/>
        <end position="52"/>
    </location>
</feature>
<feature type="compositionally biased region" description="Basic residues" evidence="2">
    <location>
        <begin position="14"/>
        <end position="29"/>
    </location>
</feature>
<keyword evidence="3" id="KW-1185">Reference proteome</keyword>
<feature type="compositionally biased region" description="Acidic residues" evidence="2">
    <location>
        <begin position="57"/>
        <end position="67"/>
    </location>
</feature>
<dbReference type="InterPro" id="IPR012459">
    <property type="entry name" value="Rrp15"/>
</dbReference>
<reference evidence="4" key="1">
    <citation type="submission" date="2025-08" db="UniProtKB">
        <authorList>
            <consortium name="RefSeq"/>
        </authorList>
    </citation>
    <scope>IDENTIFICATION</scope>
    <source>
        <strain evidence="4">OHB3-1</strain>
    </source>
</reference>
<evidence type="ECO:0000256" key="2">
    <source>
        <dbReference type="SAM" id="MobiDB-lite"/>
    </source>
</evidence>
<dbReference type="RefSeq" id="XP_022135749.1">
    <property type="nucleotide sequence ID" value="XM_022280057.1"/>
</dbReference>
<dbReference type="GO" id="GO:0030687">
    <property type="term" value="C:preribosome, large subunit precursor"/>
    <property type="evidence" value="ECO:0007669"/>
    <property type="project" value="TreeGrafter"/>
</dbReference>
<dbReference type="OrthoDB" id="20949at2759"/>
<protein>
    <submittedName>
        <fullName evidence="4">RRP15-like protein</fullName>
    </submittedName>
</protein>
<feature type="region of interest" description="Disordered" evidence="2">
    <location>
        <begin position="1"/>
        <end position="121"/>
    </location>
</feature>
<accession>A0A6J1C2C5</accession>
<dbReference type="Pfam" id="PF07890">
    <property type="entry name" value="Rrp15p"/>
    <property type="match status" value="1"/>
</dbReference>
<dbReference type="KEGG" id="mcha:111007639"/>
<dbReference type="GO" id="GO:0000460">
    <property type="term" value="P:maturation of 5.8S rRNA"/>
    <property type="evidence" value="ECO:0007669"/>
    <property type="project" value="TreeGrafter"/>
</dbReference>
<sequence>MADDALAVETVGGAKRRKKIGSRNKKRPRMTGGGGNKVKVDRKMKKLFRKRAREYNSDDDDDEEEEAAAPAVGDESTVSLRSPEEDRDEEFPEDEGGEGKDVNADAELSEDDENGEIQPGITKFTEGCRAFRAAFRSILKKSVSDETLGPILSANKKLVAEKLAEEEAERKVKGEAKKEKQLVAEKGHVKPANYLDFHEKFLIGVATKGVVKLFNAVNKAQHAQKGLNPSRAKDAKAITKRRKEAFFSELGKTTLSATNNSKVNTSAGAVDAEGPAWAPLRDNYMLTNSKLKDWDKMPDTTTLSEDDGRMLENSSSDDED</sequence>
<dbReference type="Proteomes" id="UP000504603">
    <property type="component" value="Unplaced"/>
</dbReference>
<proteinExistence type="inferred from homology"/>
<feature type="compositionally biased region" description="Acidic residues" evidence="2">
    <location>
        <begin position="85"/>
        <end position="96"/>
    </location>
</feature>
<gene>
    <name evidence="4" type="primary">LOC111007639</name>
</gene>
<comment type="similarity">
    <text evidence="1">Belongs to the RRP15 family.</text>
</comment>
<dbReference type="PANTHER" id="PTHR13245">
    <property type="entry name" value="RRP15-LIKE PROTEIN"/>
    <property type="match status" value="1"/>
</dbReference>
<evidence type="ECO:0000256" key="1">
    <source>
        <dbReference type="ARBA" id="ARBA00007462"/>
    </source>
</evidence>
<dbReference type="PANTHER" id="PTHR13245:SF14">
    <property type="entry name" value="RRP15-LIKE PROTEIN"/>
    <property type="match status" value="1"/>
</dbReference>
<dbReference type="GeneID" id="111007639"/>
<dbReference type="AlphaFoldDB" id="A0A6J1C2C5"/>
<dbReference type="GO" id="GO:0000470">
    <property type="term" value="P:maturation of LSU-rRNA"/>
    <property type="evidence" value="ECO:0007669"/>
    <property type="project" value="TreeGrafter"/>
</dbReference>
<feature type="region of interest" description="Disordered" evidence="2">
    <location>
        <begin position="294"/>
        <end position="320"/>
    </location>
</feature>
<organism evidence="3 4">
    <name type="scientific">Momordica charantia</name>
    <name type="common">Bitter gourd</name>
    <name type="synonym">Balsam pear</name>
    <dbReference type="NCBI Taxonomy" id="3673"/>
    <lineage>
        <taxon>Eukaryota</taxon>
        <taxon>Viridiplantae</taxon>
        <taxon>Streptophyta</taxon>
        <taxon>Embryophyta</taxon>
        <taxon>Tracheophyta</taxon>
        <taxon>Spermatophyta</taxon>
        <taxon>Magnoliopsida</taxon>
        <taxon>eudicotyledons</taxon>
        <taxon>Gunneridae</taxon>
        <taxon>Pentapetalae</taxon>
        <taxon>rosids</taxon>
        <taxon>fabids</taxon>
        <taxon>Cucurbitales</taxon>
        <taxon>Cucurbitaceae</taxon>
        <taxon>Momordiceae</taxon>
        <taxon>Momordica</taxon>
    </lineage>
</organism>
<name>A0A6J1C2C5_MOMCH</name>
<evidence type="ECO:0000313" key="3">
    <source>
        <dbReference type="Proteomes" id="UP000504603"/>
    </source>
</evidence>